<evidence type="ECO:0000256" key="1">
    <source>
        <dbReference type="ARBA" id="ARBA00023157"/>
    </source>
</evidence>
<evidence type="ECO:0000256" key="3">
    <source>
        <dbReference type="SAM" id="MobiDB-lite"/>
    </source>
</evidence>
<dbReference type="STRING" id="50429.A0A2B4RRZ6"/>
<keyword evidence="4" id="KW-0812">Transmembrane</keyword>
<dbReference type="PROSITE" id="PS50948">
    <property type="entry name" value="PAN"/>
    <property type="match status" value="1"/>
</dbReference>
<keyword evidence="2" id="KW-0393">Immunoglobulin domain</keyword>
<dbReference type="GO" id="GO:0098632">
    <property type="term" value="F:cell-cell adhesion mediator activity"/>
    <property type="evidence" value="ECO:0007669"/>
    <property type="project" value="TreeGrafter"/>
</dbReference>
<dbReference type="Proteomes" id="UP000225706">
    <property type="component" value="Unassembled WGS sequence"/>
</dbReference>
<feature type="domain" description="Apple" evidence="7">
    <location>
        <begin position="1"/>
        <end position="58"/>
    </location>
</feature>
<dbReference type="FunFam" id="2.60.40.10:FF:000032">
    <property type="entry name" value="palladin isoform X1"/>
    <property type="match status" value="1"/>
</dbReference>
<dbReference type="InterPro" id="IPR013783">
    <property type="entry name" value="Ig-like_fold"/>
</dbReference>
<dbReference type="Pfam" id="PF07679">
    <property type="entry name" value="I-set"/>
    <property type="match status" value="2"/>
</dbReference>
<evidence type="ECO:0000313" key="8">
    <source>
        <dbReference type="EMBL" id="PFX19946.1"/>
    </source>
</evidence>
<gene>
    <name evidence="8" type="primary">Mfge8</name>
    <name evidence="8" type="ORF">AWC38_SpisGene15617</name>
</gene>
<dbReference type="AlphaFoldDB" id="A0A2B4RRZ6"/>
<feature type="region of interest" description="Disordered" evidence="3">
    <location>
        <begin position="215"/>
        <end position="295"/>
    </location>
</feature>
<organism evidence="8 9">
    <name type="scientific">Stylophora pistillata</name>
    <name type="common">Smooth cauliflower coral</name>
    <dbReference type="NCBI Taxonomy" id="50429"/>
    <lineage>
        <taxon>Eukaryota</taxon>
        <taxon>Metazoa</taxon>
        <taxon>Cnidaria</taxon>
        <taxon>Anthozoa</taxon>
        <taxon>Hexacorallia</taxon>
        <taxon>Scleractinia</taxon>
        <taxon>Astrocoeniina</taxon>
        <taxon>Pocilloporidae</taxon>
        <taxon>Stylophora</taxon>
    </lineage>
</organism>
<dbReference type="SUPFAM" id="SSF48726">
    <property type="entry name" value="Immunoglobulin"/>
    <property type="match status" value="2"/>
</dbReference>
<proteinExistence type="predicted"/>
<reference evidence="9" key="1">
    <citation type="journal article" date="2017" name="bioRxiv">
        <title>Comparative analysis of the genomes of Stylophora pistillata and Acropora digitifera provides evidence for extensive differences between species of corals.</title>
        <authorList>
            <person name="Voolstra C.R."/>
            <person name="Li Y."/>
            <person name="Liew Y.J."/>
            <person name="Baumgarten S."/>
            <person name="Zoccola D."/>
            <person name="Flot J.-F."/>
            <person name="Tambutte S."/>
            <person name="Allemand D."/>
            <person name="Aranda M."/>
        </authorList>
    </citation>
    <scope>NUCLEOTIDE SEQUENCE [LARGE SCALE GENOMIC DNA]</scope>
</reference>
<evidence type="ECO:0000313" key="9">
    <source>
        <dbReference type="Proteomes" id="UP000225706"/>
    </source>
</evidence>
<feature type="domain" description="Ig-like" evidence="6">
    <location>
        <begin position="294"/>
        <end position="380"/>
    </location>
</feature>
<dbReference type="PANTHER" id="PTHR10075">
    <property type="entry name" value="BASIGIN RELATED"/>
    <property type="match status" value="1"/>
</dbReference>
<dbReference type="InterPro" id="IPR008979">
    <property type="entry name" value="Galactose-bd-like_sf"/>
</dbReference>
<dbReference type="InterPro" id="IPR003599">
    <property type="entry name" value="Ig_sub"/>
</dbReference>
<dbReference type="SMART" id="SM00409">
    <property type="entry name" value="IG"/>
    <property type="match status" value="2"/>
</dbReference>
<dbReference type="GO" id="GO:0007411">
    <property type="term" value="P:axon guidance"/>
    <property type="evidence" value="ECO:0007669"/>
    <property type="project" value="TreeGrafter"/>
</dbReference>
<dbReference type="OrthoDB" id="10318929at2759"/>
<dbReference type="GO" id="GO:0070593">
    <property type="term" value="P:dendrite self-avoidance"/>
    <property type="evidence" value="ECO:0007669"/>
    <property type="project" value="TreeGrafter"/>
</dbReference>
<dbReference type="InterPro" id="IPR007110">
    <property type="entry name" value="Ig-like_dom"/>
</dbReference>
<dbReference type="Pfam" id="PF00754">
    <property type="entry name" value="F5_F8_type_C"/>
    <property type="match status" value="1"/>
</dbReference>
<dbReference type="PROSITE" id="PS50022">
    <property type="entry name" value="FA58C_3"/>
    <property type="match status" value="1"/>
</dbReference>
<dbReference type="InterPro" id="IPR000421">
    <property type="entry name" value="FA58C"/>
</dbReference>
<dbReference type="SUPFAM" id="SSF49785">
    <property type="entry name" value="Galactose-binding domain-like"/>
    <property type="match status" value="1"/>
</dbReference>
<evidence type="ECO:0000256" key="4">
    <source>
        <dbReference type="SAM" id="Phobius"/>
    </source>
</evidence>
<dbReference type="InterPro" id="IPR003598">
    <property type="entry name" value="Ig_sub2"/>
</dbReference>
<evidence type="ECO:0000259" key="7">
    <source>
        <dbReference type="PROSITE" id="PS50948"/>
    </source>
</evidence>
<dbReference type="GO" id="GO:0007156">
    <property type="term" value="P:homophilic cell adhesion via plasma membrane adhesion molecules"/>
    <property type="evidence" value="ECO:0007669"/>
    <property type="project" value="TreeGrafter"/>
</dbReference>
<dbReference type="PROSITE" id="PS50835">
    <property type="entry name" value="IG_LIKE"/>
    <property type="match status" value="2"/>
</dbReference>
<feature type="domain" description="Ig-like" evidence="6">
    <location>
        <begin position="412"/>
        <end position="515"/>
    </location>
</feature>
<keyword evidence="4" id="KW-1133">Transmembrane helix</keyword>
<keyword evidence="9" id="KW-1185">Reference proteome</keyword>
<dbReference type="InterPro" id="IPR013098">
    <property type="entry name" value="Ig_I-set"/>
</dbReference>
<evidence type="ECO:0000259" key="6">
    <source>
        <dbReference type="PROSITE" id="PS50835"/>
    </source>
</evidence>
<sequence>MSISTSHICDIRCGEEITCQSYNYNRKKEICELNNRTKEARPESFRSAPGWFYIRRLNGRARDGITWITYNELNIEKMFKGNSDRRSVVKNPLAFVMSLKDRPYSVSPGTALSVFCLLLYSAGFIRIETKFNDYEQRLKTVEEVITQSTMKQSRTDLSSTKQVLPTTSSELEIHRLGRSVLLSPPLNNSARIKEMMEDVIASTWKICQNKGNLNFCHRGRPGPPGRVGPKGNKGKKGRKGSQGIMGPPGRSGKQGIMGPPVIRGEKGIKGDIGPPGLPGIPGVNGQPGEPISTPKVTISAPQLTVNETNTASLLCSASENPAAQISWSKVNGSLPNNRTKVHSDGLMQVNNISLDDAGEYKCVAQNILGKDEKTASLVVQSKPKVSLSFGPTYVEKGKNVTLPKCHVNSFLPAAVTWSRGVGELAHSRTLVKDGQVSNINAQKRDSVPCRAPGDPQPKVSWVKENSELPVGRSQVRADGTLQIWNTKDEDSGRYTCTATSGGLFKTSSLMQLIVTVAKVCEPVGVADRNVIPDARMTASTSTKTKNEYPYYGRLHETRGHGVWCPATTSDKTDFLQVDMGTEHSVCAVATRGHEWGARVTSYKLRLSADGVIWITYKEINIEKVFVGNSDGRSVVKNSMGGKIDHFLFVSRIFSLQFGVDITMKYFLLFLVVIHQMKNAEALRRGDDKKKQLSSSANGVSGLMRVEEKTKRLVRVSQLAVGDVIRGITGRDKNPAWCKVLAVFPAAHGQTQTTYDGFTSGQMVVERTVHLYGANGTLCTESVFILATDCDAVVNSAGHTFTPLGKEFRPLQLSWRDYLQLMGSIRRVIDLTGNFWFDVNLYHDNETAPVPHWVDRLPQVCQELFECAQQNFSQCLKLQEVMTEFTQTYLSREYAEVVEQALTKINGDSAQNGEAEGTTAEAFSKRSRRVFVMTVMAATMALVGLILLVAVLIDFYRGRKARRVTRYSLVKVQL</sequence>
<dbReference type="SMART" id="SM00408">
    <property type="entry name" value="IGc2"/>
    <property type="match status" value="2"/>
</dbReference>
<protein>
    <submittedName>
        <fullName evidence="8">Lactadherin</fullName>
    </submittedName>
</protein>
<dbReference type="Gene3D" id="2.60.40.10">
    <property type="entry name" value="Immunoglobulins"/>
    <property type="match status" value="2"/>
</dbReference>
<keyword evidence="1" id="KW-1015">Disulfide bond</keyword>
<dbReference type="InterPro" id="IPR036179">
    <property type="entry name" value="Ig-like_dom_sf"/>
</dbReference>
<dbReference type="GO" id="GO:0030424">
    <property type="term" value="C:axon"/>
    <property type="evidence" value="ECO:0007669"/>
    <property type="project" value="TreeGrafter"/>
</dbReference>
<keyword evidence="4" id="KW-0472">Membrane</keyword>
<evidence type="ECO:0000259" key="5">
    <source>
        <dbReference type="PROSITE" id="PS50022"/>
    </source>
</evidence>
<evidence type="ECO:0000256" key="2">
    <source>
        <dbReference type="ARBA" id="ARBA00023319"/>
    </source>
</evidence>
<feature type="transmembrane region" description="Helical" evidence="4">
    <location>
        <begin position="929"/>
        <end position="955"/>
    </location>
</feature>
<accession>A0A2B4RRZ6</accession>
<dbReference type="InterPro" id="IPR003609">
    <property type="entry name" value="Pan_app"/>
</dbReference>
<feature type="domain" description="F5/8 type C" evidence="5">
    <location>
        <begin position="520"/>
        <end position="639"/>
    </location>
</feature>
<dbReference type="PANTHER" id="PTHR10075:SF103">
    <property type="entry name" value="ROUNDABOUT HOMOLOG 4"/>
    <property type="match status" value="1"/>
</dbReference>
<name>A0A2B4RRZ6_STYPI</name>
<dbReference type="Pfam" id="PF00024">
    <property type="entry name" value="PAN_1"/>
    <property type="match status" value="1"/>
</dbReference>
<dbReference type="Gene3D" id="2.60.120.260">
    <property type="entry name" value="Galactose-binding domain-like"/>
    <property type="match status" value="1"/>
</dbReference>
<dbReference type="EMBL" id="LSMT01000337">
    <property type="protein sequence ID" value="PFX19946.1"/>
    <property type="molecule type" value="Genomic_DNA"/>
</dbReference>
<comment type="caution">
    <text evidence="8">The sequence shown here is derived from an EMBL/GenBank/DDBJ whole genome shotgun (WGS) entry which is preliminary data.</text>
</comment>
<dbReference type="GO" id="GO:0005886">
    <property type="term" value="C:plasma membrane"/>
    <property type="evidence" value="ECO:0007669"/>
    <property type="project" value="TreeGrafter"/>
</dbReference>